<evidence type="ECO:0000256" key="1">
    <source>
        <dbReference type="SAM" id="Phobius"/>
    </source>
</evidence>
<gene>
    <name evidence="2" type="ORF">PB01_14960</name>
</gene>
<name>A0A5J6SQV4_9BACI</name>
<keyword evidence="1" id="KW-1133">Transmembrane helix</keyword>
<protein>
    <submittedName>
        <fullName evidence="2">Uncharacterized protein</fullName>
    </submittedName>
</protein>
<keyword evidence="3" id="KW-1185">Reference proteome</keyword>
<keyword evidence="1" id="KW-0812">Transmembrane</keyword>
<evidence type="ECO:0000313" key="3">
    <source>
        <dbReference type="Proteomes" id="UP000325517"/>
    </source>
</evidence>
<evidence type="ECO:0000313" key="2">
    <source>
        <dbReference type="EMBL" id="QFG00020.1"/>
    </source>
</evidence>
<proteinExistence type="predicted"/>
<accession>A0A5J6SQV4</accession>
<reference evidence="2 3" key="1">
    <citation type="submission" date="2018-07" db="EMBL/GenBank/DDBJ databases">
        <title>Complete genome sequence of Psychrobacillus sp. PB01, isolated from iceberg, and comparative genome analysis of Psychrobacillus strains.</title>
        <authorList>
            <person name="Lee P.C."/>
        </authorList>
    </citation>
    <scope>NUCLEOTIDE SEQUENCE [LARGE SCALE GENOMIC DNA]</scope>
    <source>
        <strain evidence="2 3">PB01</strain>
    </source>
</reference>
<dbReference type="AlphaFoldDB" id="A0A5J6SQV4"/>
<dbReference type="Proteomes" id="UP000325517">
    <property type="component" value="Chromosome"/>
</dbReference>
<sequence>MKKKNKIYLIFFIVVIAFFSFKYWNDYRERDLEDLIRLKKSDFIGFSFTNRGYPIPDDSSDGWGTEDIEPVDELLNFLSQYQAKKQKENFFDTNYKGKRFGFTIHHNKSNPTMVTMEENYVHIYNGDYYKVVNGPIDMDWLNAFNEKYKKM</sequence>
<keyword evidence="1" id="KW-0472">Membrane</keyword>
<feature type="transmembrane region" description="Helical" evidence="1">
    <location>
        <begin position="7"/>
        <end position="24"/>
    </location>
</feature>
<dbReference type="EMBL" id="CP031223">
    <property type="protein sequence ID" value="QFG00020.1"/>
    <property type="molecule type" value="Genomic_DNA"/>
</dbReference>
<dbReference type="OrthoDB" id="2437154at2"/>
<organism evidence="2 3">
    <name type="scientific">Psychrobacillus glaciei</name>
    <dbReference type="NCBI Taxonomy" id="2283160"/>
    <lineage>
        <taxon>Bacteria</taxon>
        <taxon>Bacillati</taxon>
        <taxon>Bacillota</taxon>
        <taxon>Bacilli</taxon>
        <taxon>Bacillales</taxon>
        <taxon>Bacillaceae</taxon>
        <taxon>Psychrobacillus</taxon>
    </lineage>
</organism>
<dbReference type="RefSeq" id="WP_151700911.1">
    <property type="nucleotide sequence ID" value="NZ_CP031223.1"/>
</dbReference>
<dbReference type="KEGG" id="psyo:PB01_14960"/>